<feature type="non-terminal residue" evidence="2">
    <location>
        <position position="141"/>
    </location>
</feature>
<accession>I2CQ68</accession>
<sequence>LSLFEGGVPNHEDLLASGGSILGDKAELIFSSQEGREGKEGSEVFPGVSNGGGAADHLREAAILPVEETEAQQAPQYTRNMCPKGTCIHVGLVDHDEFELGEESAPMPMLGKEGGVEHIGVGKEDMSSLPDPLPVHKGGAR</sequence>
<protein>
    <submittedName>
        <fullName evidence="2">Hemolysin iii</fullName>
    </submittedName>
</protein>
<name>I2CQ68_NANGC</name>
<reference evidence="2" key="1">
    <citation type="journal article" date="2012" name="Bioengineered">
        <title>Additional insights into the genome of the oleaginous model alga Nannochloropsis gaditana.</title>
        <authorList>
            <person name="Jinkerson R.E."/>
            <person name="Radakovits R."/>
            <person name="Posewitz M.C."/>
        </authorList>
    </citation>
    <scope>NUCLEOTIDE SEQUENCE</scope>
    <source>
        <strain evidence="2">CCMP526</strain>
    </source>
</reference>
<gene>
    <name evidence="2" type="ORF">NGATSA_3034500</name>
</gene>
<dbReference type="AlphaFoldDB" id="I2CQ68"/>
<reference evidence="2" key="2">
    <citation type="journal article" date="2012" name="Nat. Commun.">
        <title>Draft genome sequence and genetic transformation of the oleaginous alga Nannochloropis gaditana.</title>
        <authorList>
            <person name="Radakovits R."/>
            <person name="Jinkerson R.E."/>
            <person name="Fuerstenberg S.I."/>
            <person name="Tae H."/>
            <person name="Settlage R.E."/>
            <person name="Boore J.L."/>
            <person name="Posewitz M.C."/>
        </authorList>
    </citation>
    <scope>NUCLEOTIDE SEQUENCE</scope>
    <source>
        <strain evidence="2">CCMP526</strain>
    </source>
</reference>
<feature type="region of interest" description="Disordered" evidence="1">
    <location>
        <begin position="121"/>
        <end position="141"/>
    </location>
</feature>
<dbReference type="EMBL" id="JU972574">
    <property type="protein sequence ID" value="AFJ69051.1"/>
    <property type="molecule type" value="mRNA"/>
</dbReference>
<evidence type="ECO:0000313" key="2">
    <source>
        <dbReference type="EMBL" id="AFJ69051.1"/>
    </source>
</evidence>
<organism evidence="2">
    <name type="scientific">Nannochloropsis gaditana (strain CCMP526)</name>
    <name type="common">Green microalga</name>
    <name type="synonym">Microchloropsis gaditana</name>
    <dbReference type="NCBI Taxonomy" id="1093141"/>
    <lineage>
        <taxon>Eukaryota</taxon>
        <taxon>Sar</taxon>
        <taxon>Stramenopiles</taxon>
        <taxon>Ochrophyta</taxon>
        <taxon>Eustigmatophyceae</taxon>
        <taxon>Eustigmatales</taxon>
        <taxon>Monodopsidaceae</taxon>
        <taxon>Nannochloropsis</taxon>
    </lineage>
</organism>
<evidence type="ECO:0000256" key="1">
    <source>
        <dbReference type="SAM" id="MobiDB-lite"/>
    </source>
</evidence>
<proteinExistence type="evidence at transcript level"/>
<feature type="non-terminal residue" evidence="2">
    <location>
        <position position="1"/>
    </location>
</feature>